<name>A0AAJ3NQN9_9MYCO</name>
<dbReference type="EMBL" id="LQPR01000036">
    <property type="protein sequence ID" value="ORW70894.1"/>
    <property type="molecule type" value="Genomic_DNA"/>
</dbReference>
<accession>A0AAJ3NQN9</accession>
<reference evidence="1 2" key="1">
    <citation type="submission" date="2016-01" db="EMBL/GenBank/DDBJ databases">
        <title>The new phylogeny of the genus Mycobacterium.</title>
        <authorList>
            <person name="Tarcisio F."/>
            <person name="Conor M."/>
            <person name="Antonella G."/>
            <person name="Elisabetta G."/>
            <person name="Giulia F.S."/>
            <person name="Sara T."/>
            <person name="Anna F."/>
            <person name="Clotilde B."/>
            <person name="Roberto B."/>
            <person name="Veronica D.S."/>
            <person name="Fabio R."/>
            <person name="Monica P."/>
            <person name="Olivier J."/>
            <person name="Enrico T."/>
            <person name="Nicola S."/>
        </authorList>
    </citation>
    <scope>NUCLEOTIDE SEQUENCE [LARGE SCALE GENOMIC DNA]</scope>
    <source>
        <strain evidence="1 2">DSM 44616</strain>
    </source>
</reference>
<keyword evidence="2" id="KW-1185">Reference proteome</keyword>
<protein>
    <submittedName>
        <fullName evidence="1">Uncharacterized protein</fullName>
    </submittedName>
</protein>
<gene>
    <name evidence="1" type="ORF">AWC23_15810</name>
</gene>
<dbReference type="Proteomes" id="UP000193387">
    <property type="component" value="Unassembled WGS sequence"/>
</dbReference>
<evidence type="ECO:0000313" key="2">
    <source>
        <dbReference type="Proteomes" id="UP000193387"/>
    </source>
</evidence>
<comment type="caution">
    <text evidence="1">The sequence shown here is derived from an EMBL/GenBank/DDBJ whole genome shotgun (WGS) entry which is preliminary data.</text>
</comment>
<dbReference type="RefSeq" id="WP_085256336.1">
    <property type="nucleotide sequence ID" value="NZ_AP022573.1"/>
</dbReference>
<dbReference type="AlphaFoldDB" id="A0AAJ3NQN9"/>
<sequence length="77" mass="8627">MPTRVGGSPLLTDVDGLAFQFLDSSYATNVYADWSLDQRVEGFLRHRGLVRLAEDGDAYELILNRVMAYIGELHPRG</sequence>
<organism evidence="1 2">
    <name type="scientific">Mycobacterium saskatchewanense</name>
    <dbReference type="NCBI Taxonomy" id="220927"/>
    <lineage>
        <taxon>Bacteria</taxon>
        <taxon>Bacillati</taxon>
        <taxon>Actinomycetota</taxon>
        <taxon>Actinomycetes</taxon>
        <taxon>Mycobacteriales</taxon>
        <taxon>Mycobacteriaceae</taxon>
        <taxon>Mycobacterium</taxon>
        <taxon>Mycobacterium simiae complex</taxon>
    </lineage>
</organism>
<evidence type="ECO:0000313" key="1">
    <source>
        <dbReference type="EMBL" id="ORW70894.1"/>
    </source>
</evidence>
<proteinExistence type="predicted"/>